<evidence type="ECO:0000259" key="7">
    <source>
        <dbReference type="Pfam" id="PF02979"/>
    </source>
</evidence>
<reference evidence="8 9" key="1">
    <citation type="journal article" date="2013" name="ISME J.">
        <title>A metabolic model for members of the genus Tetrasphaera involved in enhanced biological phosphorus removal.</title>
        <authorList>
            <person name="Kristiansen R."/>
            <person name="Nguyen H.T.T."/>
            <person name="Saunders A.M."/>
            <person name="Nielsen J.L."/>
            <person name="Wimmer R."/>
            <person name="Le V.Q."/>
            <person name="McIlroy S.J."/>
            <person name="Petrovski S."/>
            <person name="Seviour R.J."/>
            <person name="Calteau A."/>
            <person name="Nielsen K.L."/>
            <person name="Nielsen P.H."/>
        </authorList>
    </citation>
    <scope>NUCLEOTIDE SEQUENCE [LARGE SCALE GENOMIC DNA]</scope>
    <source>
        <strain evidence="8 9">Ben110</strain>
    </source>
</reference>
<protein>
    <recommendedName>
        <fullName evidence="2">nitrile hydratase</fullName>
        <ecNumber evidence="2">4.2.1.84</ecNumber>
    </recommendedName>
</protein>
<dbReference type="InterPro" id="IPR018141">
    <property type="entry name" value="Nitrile_hydratase_asu"/>
</dbReference>
<dbReference type="InterPro" id="IPR004232">
    <property type="entry name" value="CN_Hdrtase_a/SCN_Hdrlase_g"/>
</dbReference>
<dbReference type="AlphaFoldDB" id="W6JZZ0"/>
<proteinExistence type="inferred from homology"/>
<evidence type="ECO:0000313" key="9">
    <source>
        <dbReference type="Proteomes" id="UP000035763"/>
    </source>
</evidence>
<evidence type="ECO:0000256" key="6">
    <source>
        <dbReference type="PIRSR" id="PIRSR001426-1"/>
    </source>
</evidence>
<gene>
    <name evidence="8" type="primary">nthA</name>
    <name evidence="8" type="ORF">BN11_4280032</name>
</gene>
<dbReference type="InterPro" id="IPR036648">
    <property type="entry name" value="CN_Hdrase_a/SCN_Hdrase_g_sf"/>
</dbReference>
<evidence type="ECO:0000256" key="4">
    <source>
        <dbReference type="ARBA" id="ARBA00023239"/>
    </source>
</evidence>
<dbReference type="PIRSF" id="PIRSF001426">
    <property type="entry name" value="NHase_alpha"/>
    <property type="match status" value="1"/>
</dbReference>
<dbReference type="Gene3D" id="3.90.330.10">
    <property type="entry name" value="Nitrile hydratase alpha /Thiocyanate hydrolase gamma"/>
    <property type="match status" value="1"/>
</dbReference>
<evidence type="ECO:0000256" key="1">
    <source>
        <dbReference type="ARBA" id="ARBA00009363"/>
    </source>
</evidence>
<dbReference type="InterPro" id="IPR023900">
    <property type="entry name" value="CN_Hdrtase_asu/SCN_Hdrlase_gsu"/>
</dbReference>
<dbReference type="GO" id="GO:0018822">
    <property type="term" value="F:nitrile hydratase activity"/>
    <property type="evidence" value="ECO:0007669"/>
    <property type="project" value="UniProtKB-EC"/>
</dbReference>
<accession>W6JZZ0</accession>
<dbReference type="EC" id="4.2.1.84" evidence="2"/>
<feature type="binding site" evidence="6">
    <location>
        <position position="109"/>
    </location>
    <ligand>
        <name>Fe(3+)</name>
        <dbReference type="ChEBI" id="CHEBI:29034"/>
    </ligand>
</feature>
<feature type="binding site" evidence="6">
    <location>
        <position position="114"/>
    </location>
    <ligand>
        <name>Fe(3+)</name>
        <dbReference type="ChEBI" id="CHEBI:29034"/>
    </ligand>
</feature>
<feature type="domain" description="Nitrile hydratase alpha/Thiocyanate hydrolase gamma" evidence="7">
    <location>
        <begin position="17"/>
        <end position="198"/>
    </location>
</feature>
<comment type="similarity">
    <text evidence="1">Belongs to the nitrile hydratase subunit alpha family.</text>
</comment>
<dbReference type="NCBIfam" id="TIGR01323">
    <property type="entry name" value="nitrile_alph"/>
    <property type="match status" value="1"/>
</dbReference>
<dbReference type="EMBL" id="CAJA01000366">
    <property type="protein sequence ID" value="CCH74356.1"/>
    <property type="molecule type" value="Genomic_DNA"/>
</dbReference>
<keyword evidence="4 8" id="KW-0456">Lyase</keyword>
<feature type="binding site" evidence="6">
    <location>
        <position position="112"/>
    </location>
    <ligand>
        <name>Fe(3+)</name>
        <dbReference type="ChEBI" id="CHEBI:29034"/>
    </ligand>
</feature>
<dbReference type="OrthoDB" id="528553at2"/>
<keyword evidence="6" id="KW-0408">Iron</keyword>
<dbReference type="Proteomes" id="UP000035763">
    <property type="component" value="Unassembled WGS sequence"/>
</dbReference>
<evidence type="ECO:0000256" key="2">
    <source>
        <dbReference type="ARBA" id="ARBA00013079"/>
    </source>
</evidence>
<organism evidence="8 9">
    <name type="scientific">Nostocoides australiense Ben110</name>
    <dbReference type="NCBI Taxonomy" id="1193182"/>
    <lineage>
        <taxon>Bacteria</taxon>
        <taxon>Bacillati</taxon>
        <taxon>Actinomycetota</taxon>
        <taxon>Actinomycetes</taxon>
        <taxon>Micrococcales</taxon>
        <taxon>Intrasporangiaceae</taxon>
        <taxon>Nostocoides</taxon>
    </lineage>
</organism>
<dbReference type="RefSeq" id="WP_048699742.1">
    <property type="nucleotide sequence ID" value="NZ_HG764815.1"/>
</dbReference>
<sequence>MADDPDHDHSGGSELSEMDARVRALETLLTERGLVDPAALDGIVETYEHEIGPHRGAQVVARAWTDPDFREWLVRDATTAVASMGYGGRAGEHLIALANTPEVHNMVVCTLCSCYPWPVLGLPPVWYKTPAYRAKAVRDPRGVLADFGVTLPDSTRIRVWDSTSEQRYLFVPMRPDDTEGWDAERLATLVTRDSMIGTGLASAPSQETVS</sequence>
<feature type="binding site" evidence="6">
    <location>
        <position position="113"/>
    </location>
    <ligand>
        <name>Fe(3+)</name>
        <dbReference type="ChEBI" id="CHEBI:29034"/>
    </ligand>
</feature>
<comment type="catalytic activity">
    <reaction evidence="5">
        <text>an aliphatic primary amide = an aliphatic nitrile + H2O</text>
        <dbReference type="Rhea" id="RHEA:12673"/>
        <dbReference type="ChEBI" id="CHEBI:15377"/>
        <dbReference type="ChEBI" id="CHEBI:65285"/>
        <dbReference type="ChEBI" id="CHEBI:80291"/>
        <dbReference type="EC" id="4.2.1.84"/>
    </reaction>
</comment>
<dbReference type="STRING" id="1193182.BN11_4280032"/>
<evidence type="ECO:0000256" key="5">
    <source>
        <dbReference type="ARBA" id="ARBA00044877"/>
    </source>
</evidence>
<keyword evidence="3 6" id="KW-0479">Metal-binding</keyword>
<keyword evidence="9" id="KW-1185">Reference proteome</keyword>
<dbReference type="Pfam" id="PF02979">
    <property type="entry name" value="NHase_alpha"/>
    <property type="match status" value="1"/>
</dbReference>
<name>W6JZZ0_9MICO</name>
<dbReference type="SUPFAM" id="SSF56209">
    <property type="entry name" value="Nitrile hydratase alpha chain"/>
    <property type="match status" value="1"/>
</dbReference>
<evidence type="ECO:0000313" key="8">
    <source>
        <dbReference type="EMBL" id="CCH74356.1"/>
    </source>
</evidence>
<comment type="caution">
    <text evidence="8">The sequence shown here is derived from an EMBL/GenBank/DDBJ whole genome shotgun (WGS) entry which is preliminary data.</text>
</comment>
<dbReference type="GO" id="GO:0046914">
    <property type="term" value="F:transition metal ion binding"/>
    <property type="evidence" value="ECO:0007669"/>
    <property type="project" value="InterPro"/>
</dbReference>
<evidence type="ECO:0000256" key="3">
    <source>
        <dbReference type="ARBA" id="ARBA00022723"/>
    </source>
</evidence>